<sequence>KSVPFTLKQSPQVFLKMPSQDRPFWDITGVTTAALGGVTLAAVTLYMFYHHKKYPGKWSPEFEDPCQGRKDYSSPSPIERWKEEDDWLAMTAVQMNPATQTQKTDPQKKPEVSNVSSVPSTNPNTT</sequence>
<evidence type="ECO:0000313" key="3">
    <source>
        <dbReference type="EMBL" id="JAG36912.1"/>
    </source>
</evidence>
<accession>A0A0A9YV54</accession>
<reference evidence="3" key="1">
    <citation type="journal article" date="2014" name="PLoS ONE">
        <title>Transcriptome-Based Identification of ABC Transporters in the Western Tarnished Plant Bug Lygus hesperus.</title>
        <authorList>
            <person name="Hull J.J."/>
            <person name="Chaney K."/>
            <person name="Geib S.M."/>
            <person name="Fabrick J.A."/>
            <person name="Brent C.S."/>
            <person name="Walsh D."/>
            <person name="Lavine L.C."/>
        </authorList>
    </citation>
    <scope>NUCLEOTIDE SEQUENCE</scope>
</reference>
<keyword evidence="2" id="KW-0812">Transmembrane</keyword>
<reference evidence="3" key="2">
    <citation type="submission" date="2014-07" db="EMBL/GenBank/DDBJ databases">
        <authorList>
            <person name="Hull J."/>
        </authorList>
    </citation>
    <scope>NUCLEOTIDE SEQUENCE</scope>
</reference>
<feature type="compositionally biased region" description="Low complexity" evidence="1">
    <location>
        <begin position="112"/>
        <end position="126"/>
    </location>
</feature>
<dbReference type="AlphaFoldDB" id="A0A0A9YV54"/>
<feature type="region of interest" description="Disordered" evidence="1">
    <location>
        <begin position="59"/>
        <end position="78"/>
    </location>
</feature>
<organism evidence="3">
    <name type="scientific">Lygus hesperus</name>
    <name type="common">Western plant bug</name>
    <dbReference type="NCBI Taxonomy" id="30085"/>
    <lineage>
        <taxon>Eukaryota</taxon>
        <taxon>Metazoa</taxon>
        <taxon>Ecdysozoa</taxon>
        <taxon>Arthropoda</taxon>
        <taxon>Hexapoda</taxon>
        <taxon>Insecta</taxon>
        <taxon>Pterygota</taxon>
        <taxon>Neoptera</taxon>
        <taxon>Paraneoptera</taxon>
        <taxon>Hemiptera</taxon>
        <taxon>Heteroptera</taxon>
        <taxon>Panheteroptera</taxon>
        <taxon>Cimicomorpha</taxon>
        <taxon>Miridae</taxon>
        <taxon>Mirini</taxon>
        <taxon>Lygus</taxon>
    </lineage>
</organism>
<gene>
    <name evidence="3" type="primary">ATG21_1</name>
    <name evidence="3" type="ORF">CM83_14745</name>
</gene>
<name>A0A0A9YV54_LYGHE</name>
<evidence type="ECO:0000256" key="2">
    <source>
        <dbReference type="SAM" id="Phobius"/>
    </source>
</evidence>
<keyword evidence="2" id="KW-1133">Transmembrane helix</keyword>
<protein>
    <submittedName>
        <fullName evidence="3">Autophagy-related protein 21</fullName>
    </submittedName>
</protein>
<feature type="region of interest" description="Disordered" evidence="1">
    <location>
        <begin position="93"/>
        <end position="126"/>
    </location>
</feature>
<dbReference type="EMBL" id="GBHO01006692">
    <property type="protein sequence ID" value="JAG36912.1"/>
    <property type="molecule type" value="Transcribed_RNA"/>
</dbReference>
<feature type="compositionally biased region" description="Polar residues" evidence="1">
    <location>
        <begin position="93"/>
        <end position="104"/>
    </location>
</feature>
<proteinExistence type="predicted"/>
<feature type="non-terminal residue" evidence="3">
    <location>
        <position position="1"/>
    </location>
</feature>
<evidence type="ECO:0000256" key="1">
    <source>
        <dbReference type="SAM" id="MobiDB-lite"/>
    </source>
</evidence>
<keyword evidence="2" id="KW-0472">Membrane</keyword>
<feature type="transmembrane region" description="Helical" evidence="2">
    <location>
        <begin position="27"/>
        <end position="49"/>
    </location>
</feature>